<reference evidence="5 6" key="1">
    <citation type="journal article" date="2009" name="Stand. Genomic Sci.">
        <title>Complete genome sequence of Acidimicrobium ferrooxidans type strain (ICP).</title>
        <authorList>
            <person name="Clum A."/>
            <person name="Nolan M."/>
            <person name="Lang E."/>
            <person name="Glavina Del Rio T."/>
            <person name="Tice H."/>
            <person name="Copeland A."/>
            <person name="Cheng J.F."/>
            <person name="Lucas S."/>
            <person name="Chen F."/>
            <person name="Bruce D."/>
            <person name="Goodwin L."/>
            <person name="Pitluck S."/>
            <person name="Ivanova N."/>
            <person name="Mavrommatis K."/>
            <person name="Mikhailova N."/>
            <person name="Pati A."/>
            <person name="Chen A."/>
            <person name="Palaniappan K."/>
            <person name="Goker M."/>
            <person name="Spring S."/>
            <person name="Land M."/>
            <person name="Hauser L."/>
            <person name="Chang Y.J."/>
            <person name="Jeffries C.C."/>
            <person name="Chain P."/>
            <person name="Bristow J."/>
            <person name="Eisen J.A."/>
            <person name="Markowitz V."/>
            <person name="Hugenholtz P."/>
            <person name="Kyrpides N.C."/>
            <person name="Klenk H.P."/>
            <person name="Lapidus A."/>
        </authorList>
    </citation>
    <scope>NUCLEOTIDE SEQUENCE [LARGE SCALE GENOMIC DNA]</scope>
    <source>
        <strain evidence="6">DSM 10331 / JCM 15462 / NBRC 103882 / ICP</strain>
    </source>
</reference>
<dbReference type="STRING" id="525909.Afer_1326"/>
<dbReference type="GO" id="GO:0003700">
    <property type="term" value="F:DNA-binding transcription factor activity"/>
    <property type="evidence" value="ECO:0007669"/>
    <property type="project" value="InterPro"/>
</dbReference>
<evidence type="ECO:0000313" key="5">
    <source>
        <dbReference type="EMBL" id="ACU54252.1"/>
    </source>
</evidence>
<dbReference type="Pfam" id="PF00392">
    <property type="entry name" value="GntR"/>
    <property type="match status" value="1"/>
</dbReference>
<dbReference type="SMART" id="SM00895">
    <property type="entry name" value="FCD"/>
    <property type="match status" value="1"/>
</dbReference>
<dbReference type="Gene3D" id="1.20.120.530">
    <property type="entry name" value="GntR ligand-binding domain-like"/>
    <property type="match status" value="1"/>
</dbReference>
<evidence type="ECO:0000259" key="4">
    <source>
        <dbReference type="PROSITE" id="PS50949"/>
    </source>
</evidence>
<dbReference type="Gene3D" id="1.10.10.10">
    <property type="entry name" value="Winged helix-like DNA-binding domain superfamily/Winged helix DNA-binding domain"/>
    <property type="match status" value="1"/>
</dbReference>
<organism evidence="5 6">
    <name type="scientific">Acidimicrobium ferrooxidans (strain DSM 10331 / JCM 15462 / NBRC 103882 / ICP)</name>
    <dbReference type="NCBI Taxonomy" id="525909"/>
    <lineage>
        <taxon>Bacteria</taxon>
        <taxon>Bacillati</taxon>
        <taxon>Actinomycetota</taxon>
        <taxon>Acidimicrobiia</taxon>
        <taxon>Acidimicrobiales</taxon>
        <taxon>Acidimicrobiaceae</taxon>
        <taxon>Acidimicrobium</taxon>
    </lineage>
</organism>
<gene>
    <name evidence="5" type="ordered locus">Afer_1326</name>
</gene>
<keyword evidence="3" id="KW-0804">Transcription</keyword>
<keyword evidence="6" id="KW-1185">Reference proteome</keyword>
<dbReference type="AlphaFoldDB" id="C7LZU4"/>
<dbReference type="HOGENOM" id="CLU_017584_9_0_11"/>
<dbReference type="InterPro" id="IPR000524">
    <property type="entry name" value="Tscrpt_reg_HTH_GntR"/>
</dbReference>
<dbReference type="OrthoDB" id="4164516at2"/>
<dbReference type="PRINTS" id="PR00035">
    <property type="entry name" value="HTHGNTR"/>
</dbReference>
<dbReference type="RefSeq" id="WP_015798736.1">
    <property type="nucleotide sequence ID" value="NC_013124.1"/>
</dbReference>
<keyword evidence="2" id="KW-0238">DNA-binding</keyword>
<accession>C7LZU4</accession>
<evidence type="ECO:0000256" key="2">
    <source>
        <dbReference type="ARBA" id="ARBA00023125"/>
    </source>
</evidence>
<dbReference type="SUPFAM" id="SSF46785">
    <property type="entry name" value="Winged helix' DNA-binding domain"/>
    <property type="match status" value="1"/>
</dbReference>
<dbReference type="PROSITE" id="PS50949">
    <property type="entry name" value="HTH_GNTR"/>
    <property type="match status" value="1"/>
</dbReference>
<evidence type="ECO:0000256" key="3">
    <source>
        <dbReference type="ARBA" id="ARBA00023163"/>
    </source>
</evidence>
<sequence>MGREHQGAVPPIADVRGHLDLSRILRPQSAPDQIADRILAAIAVGILYPGDRLPPERELTSRLGVSRATLREAIGRLAAFGVLETRRGRGGGTFVTGVHRESEERAALERALAPIKSTLEALLDYRNVVEQALARAAAERRTDDDVAAMRSALAAYEDAASAQASRAADRALHEAIARATHNPLLERANAELFEGTNLGFDSHPYSPQLHAKARQQHRAIVDAIARRDVIAAGTLTHEHFLVTGTYPLIDPDEPDHTAARASTA</sequence>
<dbReference type="InterPro" id="IPR036390">
    <property type="entry name" value="WH_DNA-bd_sf"/>
</dbReference>
<dbReference type="EMBL" id="CP001631">
    <property type="protein sequence ID" value="ACU54252.1"/>
    <property type="molecule type" value="Genomic_DNA"/>
</dbReference>
<dbReference type="InterPro" id="IPR008920">
    <property type="entry name" value="TF_FadR/GntR_C"/>
</dbReference>
<dbReference type="eggNOG" id="COG2186">
    <property type="taxonomic scope" value="Bacteria"/>
</dbReference>
<dbReference type="CDD" id="cd07377">
    <property type="entry name" value="WHTH_GntR"/>
    <property type="match status" value="1"/>
</dbReference>
<feature type="domain" description="HTH gntR-type" evidence="4">
    <location>
        <begin position="28"/>
        <end position="98"/>
    </location>
</feature>
<proteinExistence type="predicted"/>
<keyword evidence="1" id="KW-0805">Transcription regulation</keyword>
<dbReference type="PANTHER" id="PTHR43537:SF5">
    <property type="entry name" value="UXU OPERON TRANSCRIPTIONAL REGULATOR"/>
    <property type="match status" value="1"/>
</dbReference>
<evidence type="ECO:0000313" key="6">
    <source>
        <dbReference type="Proteomes" id="UP000000771"/>
    </source>
</evidence>
<dbReference type="PANTHER" id="PTHR43537">
    <property type="entry name" value="TRANSCRIPTIONAL REGULATOR, GNTR FAMILY"/>
    <property type="match status" value="1"/>
</dbReference>
<dbReference type="InterPro" id="IPR036388">
    <property type="entry name" value="WH-like_DNA-bd_sf"/>
</dbReference>
<dbReference type="SUPFAM" id="SSF48008">
    <property type="entry name" value="GntR ligand-binding domain-like"/>
    <property type="match status" value="1"/>
</dbReference>
<dbReference type="SMART" id="SM00345">
    <property type="entry name" value="HTH_GNTR"/>
    <property type="match status" value="1"/>
</dbReference>
<dbReference type="GO" id="GO:0003677">
    <property type="term" value="F:DNA binding"/>
    <property type="evidence" value="ECO:0007669"/>
    <property type="project" value="UniProtKB-KW"/>
</dbReference>
<name>C7LZU4_ACIFD</name>
<dbReference type="Pfam" id="PF07729">
    <property type="entry name" value="FCD"/>
    <property type="match status" value="1"/>
</dbReference>
<evidence type="ECO:0000256" key="1">
    <source>
        <dbReference type="ARBA" id="ARBA00023015"/>
    </source>
</evidence>
<protein>
    <submittedName>
        <fullName evidence="5">GntR domain protein</fullName>
    </submittedName>
</protein>
<dbReference type="KEGG" id="afo:Afer_1326"/>
<dbReference type="Proteomes" id="UP000000771">
    <property type="component" value="Chromosome"/>
</dbReference>
<dbReference type="InterPro" id="IPR011711">
    <property type="entry name" value="GntR_C"/>
</dbReference>